<organism evidence="2 3">
    <name type="scientific">Bombella pollinis</name>
    <dbReference type="NCBI Taxonomy" id="2967337"/>
    <lineage>
        <taxon>Bacteria</taxon>
        <taxon>Pseudomonadati</taxon>
        <taxon>Pseudomonadota</taxon>
        <taxon>Alphaproteobacteria</taxon>
        <taxon>Acetobacterales</taxon>
        <taxon>Acetobacteraceae</taxon>
        <taxon>Bombella</taxon>
    </lineage>
</organism>
<evidence type="ECO:0000256" key="1">
    <source>
        <dbReference type="SAM" id="Phobius"/>
    </source>
</evidence>
<gene>
    <name evidence="2" type="ORF">NQF89_03435</name>
</gene>
<keyword evidence="3" id="KW-1185">Reference proteome</keyword>
<reference evidence="2 3" key="1">
    <citation type="submission" date="2022-07" db="EMBL/GenBank/DDBJ databases">
        <title>Bombella genomes.</title>
        <authorList>
            <person name="Harer L."/>
            <person name="Styblova S."/>
            <person name="Ehrmann M."/>
        </authorList>
    </citation>
    <scope>NUCLEOTIDE SEQUENCE [LARGE SCALE GENOMIC DNA]</scope>
    <source>
        <strain evidence="2 3">TMW 2.2556</strain>
    </source>
</reference>
<evidence type="ECO:0000313" key="2">
    <source>
        <dbReference type="EMBL" id="MCX5619473.1"/>
    </source>
</evidence>
<sequence>MSMYGAVTGKVVLFAVVVILCLLSLTRTIFLMVRSGGEGEGLTVRMIVRLLVPFILIYAVWWLLWG</sequence>
<feature type="transmembrane region" description="Helical" evidence="1">
    <location>
        <begin position="12"/>
        <end position="34"/>
    </location>
</feature>
<proteinExistence type="predicted"/>
<evidence type="ECO:0000313" key="3">
    <source>
        <dbReference type="Proteomes" id="UP001165575"/>
    </source>
</evidence>
<protein>
    <submittedName>
        <fullName evidence="2">Uncharacterized protein</fullName>
    </submittedName>
</protein>
<dbReference type="RefSeq" id="WP_155572752.1">
    <property type="nucleotide sequence ID" value="NZ_JANIDX010000003.1"/>
</dbReference>
<accession>A0ABT3WLB2</accession>
<dbReference type="EMBL" id="JANIDX010000003">
    <property type="protein sequence ID" value="MCX5619473.1"/>
    <property type="molecule type" value="Genomic_DNA"/>
</dbReference>
<keyword evidence="1" id="KW-0472">Membrane</keyword>
<feature type="transmembrane region" description="Helical" evidence="1">
    <location>
        <begin position="46"/>
        <end position="65"/>
    </location>
</feature>
<keyword evidence="1" id="KW-1133">Transmembrane helix</keyword>
<comment type="caution">
    <text evidence="2">The sequence shown here is derived from an EMBL/GenBank/DDBJ whole genome shotgun (WGS) entry which is preliminary data.</text>
</comment>
<keyword evidence="1" id="KW-0812">Transmembrane</keyword>
<dbReference type="Proteomes" id="UP001165575">
    <property type="component" value="Unassembled WGS sequence"/>
</dbReference>
<name>A0ABT3WLB2_9PROT</name>